<accession>A0ABT0PVP5</accession>
<protein>
    <submittedName>
        <fullName evidence="2">SusD/RagB family nutrient-binding outer membrane lipoprotein</fullName>
    </submittedName>
</protein>
<feature type="chain" id="PRO_5046584698" evidence="1">
    <location>
        <begin position="21"/>
        <end position="462"/>
    </location>
</feature>
<sequence length="462" mass="50459">MRILKISTVTIVLFSFFACQEIVDDINDNDPNTISNVDGQTLLTGIQLADITAQLGYLNWAAGVWTGNFVGSGRFAPIQEYQYGNTNSNTPWFNIYVGVVQQARELRSGIPVTNQDFFFGASKVLEAHALGTAASMFGDVPFTEAANPEIPTPTYDGQLAVYSGVQSLLDEAISDLQSAGTEGGISEDLFFGGNSSNWIKAAYTLKARLYLEAGDYANAISAAQNGVNQASESMQYTPPAVVLTGDTNLLNQFFTGSFPDDLTTEGGYLIELMTGASNRNNTKTDEIDRSTYYFDGTQINLAGIAAVDEPMNLLSVQENVLNWAEAAIRSNDFATALSKLNEHRANLRNGEFFAITTGIYDDYVEADFQAGGIENLDGSLSQNDALLREIIQERYVTFFAELSSFNDLRRTKNDPISIQVGVPFNTGTQHPERFLYPFSEENTNGANVPDITDLFAKTPVNQ</sequence>
<dbReference type="Gene3D" id="1.25.40.900">
    <property type="match status" value="1"/>
</dbReference>
<keyword evidence="1" id="KW-0732">Signal</keyword>
<dbReference type="SUPFAM" id="SSF48452">
    <property type="entry name" value="TPR-like"/>
    <property type="match status" value="1"/>
</dbReference>
<dbReference type="EMBL" id="JAMFMA010000004">
    <property type="protein sequence ID" value="MCL6275468.1"/>
    <property type="molecule type" value="Genomic_DNA"/>
</dbReference>
<evidence type="ECO:0000256" key="1">
    <source>
        <dbReference type="SAM" id="SignalP"/>
    </source>
</evidence>
<evidence type="ECO:0000313" key="2">
    <source>
        <dbReference type="EMBL" id="MCL6275468.1"/>
    </source>
</evidence>
<evidence type="ECO:0000313" key="3">
    <source>
        <dbReference type="Proteomes" id="UP001203607"/>
    </source>
</evidence>
<name>A0ABT0PVP5_9FLAO</name>
<gene>
    <name evidence="2" type="ORF">M3P19_15750</name>
</gene>
<dbReference type="RefSeq" id="WP_249658651.1">
    <property type="nucleotide sequence ID" value="NZ_JAMFMA010000004.1"/>
</dbReference>
<proteinExistence type="predicted"/>
<organism evidence="2 3">
    <name type="scientific">Flagellimonas spongiicola</name>
    <dbReference type="NCBI Taxonomy" id="2942208"/>
    <lineage>
        <taxon>Bacteria</taxon>
        <taxon>Pseudomonadati</taxon>
        <taxon>Bacteroidota</taxon>
        <taxon>Flavobacteriia</taxon>
        <taxon>Flavobacteriales</taxon>
        <taxon>Flavobacteriaceae</taxon>
        <taxon>Flagellimonas</taxon>
    </lineage>
</organism>
<dbReference type="Gene3D" id="1.25.40.390">
    <property type="match status" value="1"/>
</dbReference>
<dbReference type="Pfam" id="PF12771">
    <property type="entry name" value="SusD-like_2"/>
    <property type="match status" value="1"/>
</dbReference>
<dbReference type="Proteomes" id="UP001203607">
    <property type="component" value="Unassembled WGS sequence"/>
</dbReference>
<keyword evidence="2" id="KW-0449">Lipoprotein</keyword>
<dbReference type="PROSITE" id="PS51257">
    <property type="entry name" value="PROKAR_LIPOPROTEIN"/>
    <property type="match status" value="1"/>
</dbReference>
<comment type="caution">
    <text evidence="2">The sequence shown here is derived from an EMBL/GenBank/DDBJ whole genome shotgun (WGS) entry which is preliminary data.</text>
</comment>
<reference evidence="2 3" key="1">
    <citation type="submission" date="2022-05" db="EMBL/GenBank/DDBJ databases">
        <authorList>
            <person name="Park J.-S."/>
        </authorList>
    </citation>
    <scope>NUCLEOTIDE SEQUENCE [LARGE SCALE GENOMIC DNA]</scope>
    <source>
        <strain evidence="2 3">2012CJ35-5</strain>
    </source>
</reference>
<keyword evidence="3" id="KW-1185">Reference proteome</keyword>
<feature type="signal peptide" evidence="1">
    <location>
        <begin position="1"/>
        <end position="20"/>
    </location>
</feature>
<dbReference type="InterPro" id="IPR011990">
    <property type="entry name" value="TPR-like_helical_dom_sf"/>
</dbReference>
<dbReference type="InterPro" id="IPR041662">
    <property type="entry name" value="SusD-like_2"/>
</dbReference>